<dbReference type="EMBL" id="LWBP01000156">
    <property type="protein sequence ID" value="OQP60223.1"/>
    <property type="molecule type" value="Genomic_DNA"/>
</dbReference>
<evidence type="ECO:0000313" key="2">
    <source>
        <dbReference type="Proteomes" id="UP000192276"/>
    </source>
</evidence>
<keyword evidence="2" id="KW-1185">Reference proteome</keyword>
<organism evidence="1 2">
    <name type="scientific">Niastella populi</name>
    <dbReference type="NCBI Taxonomy" id="550983"/>
    <lineage>
        <taxon>Bacteria</taxon>
        <taxon>Pseudomonadati</taxon>
        <taxon>Bacteroidota</taxon>
        <taxon>Chitinophagia</taxon>
        <taxon>Chitinophagales</taxon>
        <taxon>Chitinophagaceae</taxon>
        <taxon>Niastella</taxon>
    </lineage>
</organism>
<name>A0A1V9FPD8_9BACT</name>
<dbReference type="Proteomes" id="UP000192276">
    <property type="component" value="Unassembled WGS sequence"/>
</dbReference>
<protein>
    <submittedName>
        <fullName evidence="1">Uncharacterized protein</fullName>
    </submittedName>
</protein>
<dbReference type="AlphaFoldDB" id="A0A1V9FPD8"/>
<dbReference type="STRING" id="550983.A4R26_19895"/>
<evidence type="ECO:0000313" key="1">
    <source>
        <dbReference type="EMBL" id="OQP60223.1"/>
    </source>
</evidence>
<sequence>MKTFIAELISLQDEKLIRESKSSERSQKSEVRGMLEVEVGARCRTYTWLAMLDLEILGFGDFSILRKAWIKENPEINKSQIKNCFCFPYLRQLTTVNQNNGLIYDHYQQKCFNP</sequence>
<reference evidence="2" key="1">
    <citation type="submission" date="2016-04" db="EMBL/GenBank/DDBJ databases">
        <authorList>
            <person name="Chen L."/>
            <person name="Zhuang W."/>
            <person name="Wang G."/>
        </authorList>
    </citation>
    <scope>NUCLEOTIDE SEQUENCE [LARGE SCALE GENOMIC DNA]</scope>
    <source>
        <strain evidence="2">208</strain>
    </source>
</reference>
<comment type="caution">
    <text evidence="1">The sequence shown here is derived from an EMBL/GenBank/DDBJ whole genome shotgun (WGS) entry which is preliminary data.</text>
</comment>
<accession>A0A1V9FPD8</accession>
<proteinExistence type="predicted"/>
<gene>
    <name evidence="1" type="ORF">A4R26_19895</name>
</gene>